<sequence>MQSDWYGSLNNVTYQNMLCNQTCGTAFNSYRSKIVSGCSKDPEPFQGIPATYWADGAISAFNTICLKDSKTGEYCTDYTAKLYNGTTPLDDNVLNWPQSQICSSCMIGLFRQLQSTPYSNYGDGLAKTWADVQKKCAISYPTAVPTLQTNVTNRFGFANPGSGYNYGCLTGKTYNVKAGENCEIIAERNNVSTGTLISINQLLPDCSDLQGGQILCLPSTCQSYVVQSGDTCISIAEKRNLQLHQIIAWNPSLNNYCTNLLSGRNLCISPPGGTTKLTTIPGATVTNTAIYATSTASPPSPIASGTTRKCGSYYMVQQGDYCQLVTLNQTISLGLFLAINSGIDSQCSNLQQGMYYCVYPTADWNTTTSSEVVSPPAATPTGTTPTCYEWYVIQTGDYCGKVQERFAITFQQLQYWNPSLQSDCSNLQLSVAYCVHGAQEPPSAIRMPEPTGINAHIKRMFRRGPVETGSSVEGGVPIGWPYLDAPRYKRSDE</sequence>
<dbReference type="PANTHER" id="PTHR34997">
    <property type="entry name" value="AM15"/>
    <property type="match status" value="1"/>
</dbReference>
<gene>
    <name evidence="4" type="ORF">P153DRAFT_305512</name>
</gene>
<proteinExistence type="predicted"/>
<dbReference type="EMBL" id="ML977497">
    <property type="protein sequence ID" value="KAF2134778.1"/>
    <property type="molecule type" value="Genomic_DNA"/>
</dbReference>
<dbReference type="CDD" id="cd00118">
    <property type="entry name" value="LysM"/>
    <property type="match status" value="2"/>
</dbReference>
<dbReference type="GO" id="GO:0008061">
    <property type="term" value="F:chitin binding"/>
    <property type="evidence" value="ECO:0007669"/>
    <property type="project" value="UniProtKB-KW"/>
</dbReference>
<accession>A0A6A6AUA7</accession>
<evidence type="ECO:0000256" key="1">
    <source>
        <dbReference type="ARBA" id="ARBA00022669"/>
    </source>
</evidence>
<dbReference type="PANTHER" id="PTHR34997:SF1">
    <property type="entry name" value="PEPTIDOGLYCAN-BINDING LYSIN DOMAIN"/>
    <property type="match status" value="1"/>
</dbReference>
<protein>
    <submittedName>
        <fullName evidence="4">Carbohydrate-binding module family 50 protein</fullName>
    </submittedName>
</protein>
<feature type="domain" description="LysM" evidence="3">
    <location>
        <begin position="312"/>
        <end position="358"/>
    </location>
</feature>
<name>A0A6A6AUA7_9PLEO</name>
<evidence type="ECO:0000313" key="5">
    <source>
        <dbReference type="Proteomes" id="UP000799771"/>
    </source>
</evidence>
<evidence type="ECO:0000313" key="4">
    <source>
        <dbReference type="EMBL" id="KAF2134778.1"/>
    </source>
</evidence>
<dbReference type="GeneID" id="54405035"/>
<dbReference type="Pfam" id="PF01476">
    <property type="entry name" value="LysM"/>
    <property type="match status" value="3"/>
</dbReference>
<dbReference type="OrthoDB" id="5985073at2759"/>
<keyword evidence="5" id="KW-1185">Reference proteome</keyword>
<dbReference type="AlphaFoldDB" id="A0A6A6AUA7"/>
<dbReference type="InterPro" id="IPR036779">
    <property type="entry name" value="LysM_dom_sf"/>
</dbReference>
<dbReference type="Gene3D" id="3.10.350.10">
    <property type="entry name" value="LysM domain"/>
    <property type="match status" value="4"/>
</dbReference>
<organism evidence="4 5">
    <name type="scientific">Dothidotthia symphoricarpi CBS 119687</name>
    <dbReference type="NCBI Taxonomy" id="1392245"/>
    <lineage>
        <taxon>Eukaryota</taxon>
        <taxon>Fungi</taxon>
        <taxon>Dikarya</taxon>
        <taxon>Ascomycota</taxon>
        <taxon>Pezizomycotina</taxon>
        <taxon>Dothideomycetes</taxon>
        <taxon>Pleosporomycetidae</taxon>
        <taxon>Pleosporales</taxon>
        <taxon>Dothidotthiaceae</taxon>
        <taxon>Dothidotthia</taxon>
    </lineage>
</organism>
<dbReference type="SMART" id="SM00257">
    <property type="entry name" value="LysM"/>
    <property type="match status" value="4"/>
</dbReference>
<dbReference type="PROSITE" id="PS51782">
    <property type="entry name" value="LYSM"/>
    <property type="match status" value="4"/>
</dbReference>
<feature type="domain" description="LysM" evidence="3">
    <location>
        <begin position="389"/>
        <end position="435"/>
    </location>
</feature>
<keyword evidence="1" id="KW-0147">Chitin-binding</keyword>
<evidence type="ECO:0000256" key="2">
    <source>
        <dbReference type="ARBA" id="ARBA00023026"/>
    </source>
</evidence>
<dbReference type="Proteomes" id="UP000799771">
    <property type="component" value="Unassembled WGS sequence"/>
</dbReference>
<dbReference type="RefSeq" id="XP_033529165.1">
    <property type="nucleotide sequence ID" value="XM_033664603.1"/>
</dbReference>
<evidence type="ECO:0000259" key="3">
    <source>
        <dbReference type="PROSITE" id="PS51782"/>
    </source>
</evidence>
<feature type="domain" description="LysM" evidence="3">
    <location>
        <begin position="222"/>
        <end position="268"/>
    </location>
</feature>
<dbReference type="InterPro" id="IPR052210">
    <property type="entry name" value="LysM1-like"/>
</dbReference>
<feature type="domain" description="LysM" evidence="3">
    <location>
        <begin position="172"/>
        <end position="217"/>
    </location>
</feature>
<dbReference type="SUPFAM" id="SSF54106">
    <property type="entry name" value="LysM domain"/>
    <property type="match status" value="3"/>
</dbReference>
<keyword evidence="2" id="KW-0843">Virulence</keyword>
<dbReference type="InterPro" id="IPR018392">
    <property type="entry name" value="LysM"/>
</dbReference>
<reference evidence="4" key="1">
    <citation type="journal article" date="2020" name="Stud. Mycol.">
        <title>101 Dothideomycetes genomes: a test case for predicting lifestyles and emergence of pathogens.</title>
        <authorList>
            <person name="Haridas S."/>
            <person name="Albert R."/>
            <person name="Binder M."/>
            <person name="Bloem J."/>
            <person name="Labutti K."/>
            <person name="Salamov A."/>
            <person name="Andreopoulos B."/>
            <person name="Baker S."/>
            <person name="Barry K."/>
            <person name="Bills G."/>
            <person name="Bluhm B."/>
            <person name="Cannon C."/>
            <person name="Castanera R."/>
            <person name="Culley D."/>
            <person name="Daum C."/>
            <person name="Ezra D."/>
            <person name="Gonzalez J."/>
            <person name="Henrissat B."/>
            <person name="Kuo A."/>
            <person name="Liang C."/>
            <person name="Lipzen A."/>
            <person name="Lutzoni F."/>
            <person name="Magnuson J."/>
            <person name="Mondo S."/>
            <person name="Nolan M."/>
            <person name="Ohm R."/>
            <person name="Pangilinan J."/>
            <person name="Park H.-J."/>
            <person name="Ramirez L."/>
            <person name="Alfaro M."/>
            <person name="Sun H."/>
            <person name="Tritt A."/>
            <person name="Yoshinaga Y."/>
            <person name="Zwiers L.-H."/>
            <person name="Turgeon B."/>
            <person name="Goodwin S."/>
            <person name="Spatafora J."/>
            <person name="Crous P."/>
            <person name="Grigoriev I."/>
        </authorList>
    </citation>
    <scope>NUCLEOTIDE SEQUENCE</scope>
    <source>
        <strain evidence="4">CBS 119687</strain>
    </source>
</reference>